<keyword evidence="2" id="KW-1133">Transmembrane helix</keyword>
<keyword evidence="2" id="KW-0812">Transmembrane</keyword>
<feature type="region of interest" description="Disordered" evidence="1">
    <location>
        <begin position="634"/>
        <end position="658"/>
    </location>
</feature>
<evidence type="ECO:0000256" key="1">
    <source>
        <dbReference type="SAM" id="MobiDB-lite"/>
    </source>
</evidence>
<feature type="transmembrane region" description="Helical" evidence="2">
    <location>
        <begin position="139"/>
        <end position="165"/>
    </location>
</feature>
<keyword evidence="4" id="KW-1185">Reference proteome</keyword>
<feature type="region of interest" description="Disordered" evidence="1">
    <location>
        <begin position="788"/>
        <end position="809"/>
    </location>
</feature>
<protein>
    <submittedName>
        <fullName evidence="3">Uncharacterized protein</fullName>
    </submittedName>
</protein>
<proteinExistence type="predicted"/>
<feature type="compositionally biased region" description="Acidic residues" evidence="1">
    <location>
        <begin position="91"/>
        <end position="108"/>
    </location>
</feature>
<dbReference type="OrthoDB" id="10039566at2759"/>
<evidence type="ECO:0000313" key="4">
    <source>
        <dbReference type="Proteomes" id="UP000777482"/>
    </source>
</evidence>
<feature type="compositionally biased region" description="Low complexity" evidence="1">
    <location>
        <begin position="76"/>
        <end position="90"/>
    </location>
</feature>
<dbReference type="EMBL" id="PUHQ01000135">
    <property type="protein sequence ID" value="KAG0654893.1"/>
    <property type="molecule type" value="Genomic_DNA"/>
</dbReference>
<accession>A0A9P7B2H5</accession>
<evidence type="ECO:0000313" key="3">
    <source>
        <dbReference type="EMBL" id="KAG0654893.1"/>
    </source>
</evidence>
<feature type="compositionally biased region" description="Acidic residues" evidence="1">
    <location>
        <begin position="58"/>
        <end position="70"/>
    </location>
</feature>
<feature type="compositionally biased region" description="Low complexity" evidence="1">
    <location>
        <begin position="14"/>
        <end position="36"/>
    </location>
</feature>
<sequence length="925" mass="98405">MATTATGTGKDSDSSSAEEAAHIVVPVAPVAPVAAEDGTHSAATATRRLRHGRGPIIQDDDDDEEEEEAHLDDPEAALARTTTTAAAAAAVDEDQRDAIDDDDDDDDDDRKPLLANGNGDENGHAVHKRRRGRRGGTSCASVCCIALSTLFISFLIVLALAHLWIGHLISEEERRHAHESAEQIVQRGLLVAGPSAIRIVTPPPSSSGAIGEGEEEGNVVVVEMDIVMGMDVRKSLGWQDKDGAGRTSWRARTEAKLARWAVSRADHVNVRVHGLALYPDAAEPTTTLSNSNSNEQTPPPPPLVRIDDPSALAFSLPLSYPSPNDYGDDGLRTETYTFTIPLTFPEPKQLVEFGKRVWDEKRYRVRAEVEQVVVIVGGGGGAESGADSGKKKKGGKAIERWIMDKFVSRPRTVDDIVRVVQGQLPEMPEPPQDPSKMVDLVSLSVFESPSPLASGSLDDEGVDLATTTNNNKKKKAPNAPPSPEPETVIAFAVSALLKNPLREAIKSGRIPPVGWSMPFRLPIEISLPLPPAPVVVSSPPPPQQPEIALARVSLAPFGFGEMDKQAEVSLTGYVVPAGNLTPSNPPSPPTRDPSKLEHSSTTTTTTAPQAPLSRALSRFVARYLSGRSNDVFIRYDSSGRDSSPPPTIPSDPARDAPLPPRFVADLVRDQVLKVSVPGTNETPELFKDLRMEDMKVKLGGRGGGEGDDADLLASGRVVGEVVLPEMAQGLAEGIDAKWIWPDVLVYEGDLPHSVVAATAAGSEAVAMSSTMEEEVSSDQVIFGSNALLDTTTNDDDDDDSVTQYPPSPIPATAFARMRPSSSMTAETIHLPANGTHAARTLVSAQFVDAPLYLLPGRGDVLRRFVGKIIFGGKATASMKGLTSVRIGLSGFGEVELVEIPIEASFLVGRGGVQNPPSLAELVGLA</sequence>
<name>A0A9P7B2H5_RHOMI</name>
<reference evidence="3 4" key="1">
    <citation type="submission" date="2020-11" db="EMBL/GenBank/DDBJ databases">
        <title>Kefir isolates.</title>
        <authorList>
            <person name="Marcisauskas S."/>
            <person name="Kim Y."/>
            <person name="Blasche S."/>
        </authorList>
    </citation>
    <scope>NUCLEOTIDE SEQUENCE [LARGE SCALE GENOMIC DNA]</scope>
    <source>
        <strain evidence="3 4">KR</strain>
    </source>
</reference>
<dbReference type="Proteomes" id="UP000777482">
    <property type="component" value="Unassembled WGS sequence"/>
</dbReference>
<keyword evidence="2" id="KW-0472">Membrane</keyword>
<feature type="region of interest" description="Disordered" evidence="1">
    <location>
        <begin position="577"/>
        <end position="611"/>
    </location>
</feature>
<evidence type="ECO:0000256" key="2">
    <source>
        <dbReference type="SAM" id="Phobius"/>
    </source>
</evidence>
<feature type="compositionally biased region" description="Basic residues" evidence="1">
    <location>
        <begin position="125"/>
        <end position="134"/>
    </location>
</feature>
<gene>
    <name evidence="3" type="ORF">C6P46_001344</name>
</gene>
<comment type="caution">
    <text evidence="3">The sequence shown here is derived from an EMBL/GenBank/DDBJ whole genome shotgun (WGS) entry which is preliminary data.</text>
</comment>
<feature type="region of interest" description="Disordered" evidence="1">
    <location>
        <begin position="451"/>
        <end position="485"/>
    </location>
</feature>
<feature type="region of interest" description="Disordered" evidence="1">
    <location>
        <begin position="1"/>
        <end position="136"/>
    </location>
</feature>
<organism evidence="3 4">
    <name type="scientific">Rhodotorula mucilaginosa</name>
    <name type="common">Yeast</name>
    <name type="synonym">Rhodotorula rubra</name>
    <dbReference type="NCBI Taxonomy" id="5537"/>
    <lineage>
        <taxon>Eukaryota</taxon>
        <taxon>Fungi</taxon>
        <taxon>Dikarya</taxon>
        <taxon>Basidiomycota</taxon>
        <taxon>Pucciniomycotina</taxon>
        <taxon>Microbotryomycetes</taxon>
        <taxon>Sporidiobolales</taxon>
        <taxon>Sporidiobolaceae</taxon>
        <taxon>Rhodotorula</taxon>
    </lineage>
</organism>
<dbReference type="AlphaFoldDB" id="A0A9P7B2H5"/>